<dbReference type="EMBL" id="JACHIA010000015">
    <property type="protein sequence ID" value="MBB6072396.1"/>
    <property type="molecule type" value="Genomic_DNA"/>
</dbReference>
<evidence type="ECO:0000256" key="1">
    <source>
        <dbReference type="ARBA" id="ARBA00004651"/>
    </source>
</evidence>
<dbReference type="InterPro" id="IPR003004">
    <property type="entry name" value="GspF/PilC"/>
</dbReference>
<evidence type="ECO:0000256" key="2">
    <source>
        <dbReference type="ARBA" id="ARBA00005745"/>
    </source>
</evidence>
<keyword evidence="4 7" id="KW-0812">Transmembrane</keyword>
<dbReference type="AlphaFoldDB" id="A0A841H398"/>
<dbReference type="Gene3D" id="1.20.81.30">
    <property type="entry name" value="Type II secretion system (T2SS), domain F"/>
    <property type="match status" value="2"/>
</dbReference>
<protein>
    <submittedName>
        <fullName evidence="9">General secretion pathway protein F</fullName>
    </submittedName>
</protein>
<feature type="domain" description="Type II secretion system protein GspF" evidence="8">
    <location>
        <begin position="269"/>
        <end position="388"/>
    </location>
</feature>
<proteinExistence type="inferred from homology"/>
<organism evidence="9 10">
    <name type="scientific">Longimicrobium terrae</name>
    <dbReference type="NCBI Taxonomy" id="1639882"/>
    <lineage>
        <taxon>Bacteria</taxon>
        <taxon>Pseudomonadati</taxon>
        <taxon>Gemmatimonadota</taxon>
        <taxon>Longimicrobiia</taxon>
        <taxon>Longimicrobiales</taxon>
        <taxon>Longimicrobiaceae</taxon>
        <taxon>Longimicrobium</taxon>
    </lineage>
</organism>
<dbReference type="GO" id="GO:0005886">
    <property type="term" value="C:plasma membrane"/>
    <property type="evidence" value="ECO:0007669"/>
    <property type="project" value="UniProtKB-SubCell"/>
</dbReference>
<dbReference type="RefSeq" id="WP_170038403.1">
    <property type="nucleotide sequence ID" value="NZ_JABDTL010000002.1"/>
</dbReference>
<keyword evidence="6 7" id="KW-0472">Membrane</keyword>
<accession>A0A841H398</accession>
<evidence type="ECO:0000259" key="8">
    <source>
        <dbReference type="Pfam" id="PF00482"/>
    </source>
</evidence>
<dbReference type="InterPro" id="IPR042094">
    <property type="entry name" value="T2SS_GspF_sf"/>
</dbReference>
<evidence type="ECO:0000256" key="6">
    <source>
        <dbReference type="ARBA" id="ARBA00023136"/>
    </source>
</evidence>
<evidence type="ECO:0000256" key="5">
    <source>
        <dbReference type="ARBA" id="ARBA00022989"/>
    </source>
</evidence>
<gene>
    <name evidence="9" type="ORF">HNQ61_004058</name>
</gene>
<dbReference type="PANTHER" id="PTHR30012">
    <property type="entry name" value="GENERAL SECRETION PATHWAY PROTEIN"/>
    <property type="match status" value="1"/>
</dbReference>
<evidence type="ECO:0000256" key="3">
    <source>
        <dbReference type="ARBA" id="ARBA00022475"/>
    </source>
</evidence>
<comment type="caution">
    <text evidence="9">The sequence shown here is derived from an EMBL/GenBank/DDBJ whole genome shotgun (WGS) entry which is preliminary data.</text>
</comment>
<keyword evidence="3" id="KW-1003">Cell membrane</keyword>
<dbReference type="PANTHER" id="PTHR30012:SF0">
    <property type="entry name" value="TYPE II SECRETION SYSTEM PROTEIN F-RELATED"/>
    <property type="match status" value="1"/>
</dbReference>
<dbReference type="GO" id="GO:0015628">
    <property type="term" value="P:protein secretion by the type II secretion system"/>
    <property type="evidence" value="ECO:0007669"/>
    <property type="project" value="TreeGrafter"/>
</dbReference>
<name>A0A841H398_9BACT</name>
<comment type="similarity">
    <text evidence="2">Belongs to the GSP F family.</text>
</comment>
<keyword evidence="5 7" id="KW-1133">Transmembrane helix</keyword>
<dbReference type="PRINTS" id="PR00812">
    <property type="entry name" value="BCTERIALGSPF"/>
</dbReference>
<feature type="domain" description="Type II secretion system protein GspF" evidence="8">
    <location>
        <begin position="68"/>
        <end position="189"/>
    </location>
</feature>
<evidence type="ECO:0000256" key="7">
    <source>
        <dbReference type="SAM" id="Phobius"/>
    </source>
</evidence>
<keyword evidence="10" id="KW-1185">Reference proteome</keyword>
<feature type="transmembrane region" description="Helical" evidence="7">
    <location>
        <begin position="165"/>
        <end position="188"/>
    </location>
</feature>
<sequence length="398" mass="40935">MSSGSATFAYRAAHRSGRMEAGTLRADSADAARDLLAARGLFPVEVRMERGASPAGARISVPDLALGLRVLSTLLESGLPLARALAAMDDLVPAAWKPALPPLRDAVKQGSTLAAAMSAAPVAFPPLVLGLVQAGEAGTGLAAAVERAAELMEHSAETRRAVRGALAYPLLLAGAGSASVVLLVGFVLPRFATILQTLGQEMPRSARLVLGIAQAARAGAIPGVFTLLALILLWRMWTSTPAGLGRWHAFLLGVPMIGGVRRAGAVGRFCAALAALLESGVPLAPALMHAARATGDEALASRILAAREQVVAGHSIAAALDRADASTPTAVRLIRTGEESGRLASMLSHASRIESARAEERVRGAVRVLEPLMILAFGGVVALVAAALLQAVYSVRPT</sequence>
<dbReference type="Pfam" id="PF00482">
    <property type="entry name" value="T2SSF"/>
    <property type="match status" value="2"/>
</dbReference>
<evidence type="ECO:0000313" key="10">
    <source>
        <dbReference type="Proteomes" id="UP000582837"/>
    </source>
</evidence>
<comment type="subcellular location">
    <subcellularLocation>
        <location evidence="1">Cell membrane</location>
        <topology evidence="1">Multi-pass membrane protein</topology>
    </subcellularLocation>
</comment>
<dbReference type="Proteomes" id="UP000582837">
    <property type="component" value="Unassembled WGS sequence"/>
</dbReference>
<evidence type="ECO:0000313" key="9">
    <source>
        <dbReference type="EMBL" id="MBB6072396.1"/>
    </source>
</evidence>
<evidence type="ECO:0000256" key="4">
    <source>
        <dbReference type="ARBA" id="ARBA00022692"/>
    </source>
</evidence>
<reference evidence="9 10" key="1">
    <citation type="submission" date="2020-08" db="EMBL/GenBank/DDBJ databases">
        <title>Genomic Encyclopedia of Type Strains, Phase IV (KMG-IV): sequencing the most valuable type-strain genomes for metagenomic binning, comparative biology and taxonomic classification.</title>
        <authorList>
            <person name="Goeker M."/>
        </authorList>
    </citation>
    <scope>NUCLEOTIDE SEQUENCE [LARGE SCALE GENOMIC DNA]</scope>
    <source>
        <strain evidence="9 10">DSM 29007</strain>
    </source>
</reference>
<feature type="transmembrane region" description="Helical" evidence="7">
    <location>
        <begin position="372"/>
        <end position="393"/>
    </location>
</feature>
<feature type="transmembrane region" description="Helical" evidence="7">
    <location>
        <begin position="208"/>
        <end position="234"/>
    </location>
</feature>
<dbReference type="InterPro" id="IPR018076">
    <property type="entry name" value="T2SS_GspF_dom"/>
</dbReference>